<feature type="transmembrane region" description="Helical" evidence="8">
    <location>
        <begin position="119"/>
        <end position="139"/>
    </location>
</feature>
<feature type="transmembrane region" description="Helical" evidence="8">
    <location>
        <begin position="21"/>
        <end position="42"/>
    </location>
</feature>
<comment type="subcellular location">
    <subcellularLocation>
        <location evidence="1">Cell membrane</location>
        <topology evidence="1">Multi-pass membrane protein</topology>
    </subcellularLocation>
</comment>
<keyword evidence="7 8" id="KW-0472">Membrane</keyword>
<name>A0A9P0DLI5_PHACE</name>
<dbReference type="PANTHER" id="PTHR48021">
    <property type="match status" value="1"/>
</dbReference>
<keyword evidence="5 8" id="KW-0812">Transmembrane</keyword>
<gene>
    <name evidence="10" type="ORF">PHAECO_LOCUS5773</name>
</gene>
<dbReference type="EMBL" id="OU896723">
    <property type="protein sequence ID" value="CAH1154783.1"/>
    <property type="molecule type" value="Genomic_DNA"/>
</dbReference>
<feature type="transmembrane region" description="Helical" evidence="8">
    <location>
        <begin position="297"/>
        <end position="316"/>
    </location>
</feature>
<evidence type="ECO:0000256" key="1">
    <source>
        <dbReference type="ARBA" id="ARBA00004651"/>
    </source>
</evidence>
<feature type="transmembrane region" description="Helical" evidence="8">
    <location>
        <begin position="151"/>
        <end position="172"/>
    </location>
</feature>
<keyword evidence="4" id="KW-0762">Sugar transport</keyword>
<evidence type="ECO:0000313" key="10">
    <source>
        <dbReference type="EMBL" id="CAH1154783.1"/>
    </source>
</evidence>
<keyword evidence="6 8" id="KW-1133">Transmembrane helix</keyword>
<feature type="transmembrane region" description="Helical" evidence="8">
    <location>
        <begin position="422"/>
        <end position="442"/>
    </location>
</feature>
<evidence type="ECO:0000259" key="9">
    <source>
        <dbReference type="PROSITE" id="PS50850"/>
    </source>
</evidence>
<organism evidence="10 11">
    <name type="scientific">Phaedon cochleariae</name>
    <name type="common">Mustard beetle</name>
    <dbReference type="NCBI Taxonomy" id="80249"/>
    <lineage>
        <taxon>Eukaryota</taxon>
        <taxon>Metazoa</taxon>
        <taxon>Ecdysozoa</taxon>
        <taxon>Arthropoda</taxon>
        <taxon>Hexapoda</taxon>
        <taxon>Insecta</taxon>
        <taxon>Pterygota</taxon>
        <taxon>Neoptera</taxon>
        <taxon>Endopterygota</taxon>
        <taxon>Coleoptera</taxon>
        <taxon>Polyphaga</taxon>
        <taxon>Cucujiformia</taxon>
        <taxon>Chrysomeloidea</taxon>
        <taxon>Chrysomelidae</taxon>
        <taxon>Chrysomelinae</taxon>
        <taxon>Chrysomelini</taxon>
        <taxon>Phaedon</taxon>
    </lineage>
</organism>
<evidence type="ECO:0000313" key="11">
    <source>
        <dbReference type="Proteomes" id="UP001153737"/>
    </source>
</evidence>
<evidence type="ECO:0000256" key="7">
    <source>
        <dbReference type="ARBA" id="ARBA00023136"/>
    </source>
</evidence>
<evidence type="ECO:0000256" key="5">
    <source>
        <dbReference type="ARBA" id="ARBA00022692"/>
    </source>
</evidence>
<evidence type="ECO:0000256" key="4">
    <source>
        <dbReference type="ARBA" id="ARBA00022597"/>
    </source>
</evidence>
<dbReference type="AlphaFoldDB" id="A0A9P0DLI5"/>
<keyword evidence="11" id="KW-1185">Reference proteome</keyword>
<reference evidence="10" key="2">
    <citation type="submission" date="2022-10" db="EMBL/GenBank/DDBJ databases">
        <authorList>
            <consortium name="ENA_rothamsted_submissions"/>
            <consortium name="culmorum"/>
            <person name="King R."/>
        </authorList>
    </citation>
    <scope>NUCLEOTIDE SEQUENCE</scope>
</reference>
<feature type="transmembrane region" description="Helical" evidence="8">
    <location>
        <begin position="325"/>
        <end position="345"/>
    </location>
</feature>
<keyword evidence="2" id="KW-0813">Transport</keyword>
<dbReference type="Pfam" id="PF00083">
    <property type="entry name" value="Sugar_tr"/>
    <property type="match status" value="1"/>
</dbReference>
<sequence>MLPKKICEDVKIFNRKHHFPQILAILIAALCSLSDGILMSWTSPFILKISEDKTNYDITENQASMLTTISPVCLMITSLLFSNSCDFFGRKKILMSIALPQLLALALTAASNSIWTLCLSRVCAGIAEGFVLTVLPMYIAEISEPEVRGTWGNVATIFVLLGSLLINLAGSYCSVKTAAYIFMPVPVIFFALMFLLPDSPYFYIKVSEQKKARESLCWLRGVEEVDHILQQMKNELDQQVAEAGSWCDLLRLPNNRRALTAGLFLRFSQQFGGSATIVVYVKYIFEKFEIDLGAEVPTLIFSCLSIVLVTVSASVVERVGRRKTYMFSLLTSGLVLLMIAAYLIVKETIVSVDLSSLEWFPAALLILYLICTSFGISNVPTLMTGEIFSSSIKAKGISVLALSYGFSVFLTSIIFHFLNSEVGLFCPFLFFAIVNLVSFFLSSQIVPETKGKTLEQIQDDLRS</sequence>
<dbReference type="InterPro" id="IPR050549">
    <property type="entry name" value="MFS_Trehalose_Transporter"/>
</dbReference>
<dbReference type="GO" id="GO:0005886">
    <property type="term" value="C:plasma membrane"/>
    <property type="evidence" value="ECO:0007669"/>
    <property type="project" value="UniProtKB-SubCell"/>
</dbReference>
<feature type="transmembrane region" description="Helical" evidence="8">
    <location>
        <begin position="178"/>
        <end position="196"/>
    </location>
</feature>
<evidence type="ECO:0000256" key="3">
    <source>
        <dbReference type="ARBA" id="ARBA00022475"/>
    </source>
</evidence>
<feature type="transmembrane region" description="Helical" evidence="8">
    <location>
        <begin position="397"/>
        <end position="416"/>
    </location>
</feature>
<dbReference type="PANTHER" id="PTHR48021:SF46">
    <property type="entry name" value="MAJOR FACILITATOR SUPERFAMILY (MFS) PROFILE DOMAIN-CONTAINING PROTEIN"/>
    <property type="match status" value="1"/>
</dbReference>
<feature type="transmembrane region" description="Helical" evidence="8">
    <location>
        <begin position="62"/>
        <end position="81"/>
    </location>
</feature>
<dbReference type="InterPro" id="IPR036259">
    <property type="entry name" value="MFS_trans_sf"/>
</dbReference>
<proteinExistence type="predicted"/>
<reference evidence="10" key="1">
    <citation type="submission" date="2022-01" db="EMBL/GenBank/DDBJ databases">
        <authorList>
            <person name="King R."/>
        </authorList>
    </citation>
    <scope>NUCLEOTIDE SEQUENCE</scope>
</reference>
<dbReference type="SUPFAM" id="SSF103473">
    <property type="entry name" value="MFS general substrate transporter"/>
    <property type="match status" value="1"/>
</dbReference>
<evidence type="ECO:0000256" key="8">
    <source>
        <dbReference type="SAM" id="Phobius"/>
    </source>
</evidence>
<accession>A0A9P0DLI5</accession>
<dbReference type="InterPro" id="IPR020846">
    <property type="entry name" value="MFS_dom"/>
</dbReference>
<dbReference type="InterPro" id="IPR005828">
    <property type="entry name" value="MFS_sugar_transport-like"/>
</dbReference>
<dbReference type="PROSITE" id="PS50850">
    <property type="entry name" value="MFS"/>
    <property type="match status" value="1"/>
</dbReference>
<keyword evidence="3" id="KW-1003">Cell membrane</keyword>
<dbReference type="Proteomes" id="UP001153737">
    <property type="component" value="Chromosome 17"/>
</dbReference>
<feature type="transmembrane region" description="Helical" evidence="8">
    <location>
        <begin position="357"/>
        <end position="376"/>
    </location>
</feature>
<dbReference type="FunFam" id="1.20.1250.20:FF:000218">
    <property type="entry name" value="facilitated trehalose transporter Tret1"/>
    <property type="match status" value="1"/>
</dbReference>
<dbReference type="OrthoDB" id="6133115at2759"/>
<evidence type="ECO:0000256" key="6">
    <source>
        <dbReference type="ARBA" id="ARBA00022989"/>
    </source>
</evidence>
<protein>
    <recommendedName>
        <fullName evidence="9">Major facilitator superfamily (MFS) profile domain-containing protein</fullName>
    </recommendedName>
</protein>
<evidence type="ECO:0000256" key="2">
    <source>
        <dbReference type="ARBA" id="ARBA00022448"/>
    </source>
</evidence>
<feature type="domain" description="Major facilitator superfamily (MFS) profile" evidence="9">
    <location>
        <begin position="24"/>
        <end position="450"/>
    </location>
</feature>
<dbReference type="Gene3D" id="1.20.1250.20">
    <property type="entry name" value="MFS general substrate transporter like domains"/>
    <property type="match status" value="1"/>
</dbReference>
<dbReference type="GO" id="GO:0022857">
    <property type="term" value="F:transmembrane transporter activity"/>
    <property type="evidence" value="ECO:0007669"/>
    <property type="project" value="InterPro"/>
</dbReference>